<comment type="caution">
    <text evidence="1">The sequence shown here is derived from an EMBL/GenBank/DDBJ whole genome shotgun (WGS) entry which is preliminary data.</text>
</comment>
<dbReference type="Proteomes" id="UP000003793">
    <property type="component" value="Unassembled WGS sequence"/>
</dbReference>
<protein>
    <submittedName>
        <fullName evidence="1">Uncharacterized protein</fullName>
    </submittedName>
</protein>
<gene>
    <name evidence="1" type="ORF">COPCOM_01910</name>
</gene>
<proteinExistence type="predicted"/>
<organism evidence="1 2">
    <name type="scientific">Coprococcus comes ATCC 27758</name>
    <dbReference type="NCBI Taxonomy" id="470146"/>
    <lineage>
        <taxon>Bacteria</taxon>
        <taxon>Bacillati</taxon>
        <taxon>Bacillota</taxon>
        <taxon>Clostridia</taxon>
        <taxon>Lachnospirales</taxon>
        <taxon>Lachnospiraceae</taxon>
        <taxon>Coprococcus</taxon>
    </lineage>
</organism>
<name>C0B9T3_9FIRM</name>
<evidence type="ECO:0000313" key="1">
    <source>
        <dbReference type="EMBL" id="EEG90035.1"/>
    </source>
</evidence>
<accession>C0B9T3</accession>
<dbReference type="EMBL" id="ABVR01000040">
    <property type="protein sequence ID" value="EEG90035.1"/>
    <property type="molecule type" value="Genomic_DNA"/>
</dbReference>
<reference evidence="1 2" key="2">
    <citation type="submission" date="2009-03" db="EMBL/GenBank/DDBJ databases">
        <title>Draft genome sequence of Coprococcus comes (ATCC 27758).</title>
        <authorList>
            <person name="Sudarsanam P."/>
            <person name="Ley R."/>
            <person name="Guruge J."/>
            <person name="Turnbaugh P.J."/>
            <person name="Mahowald M."/>
            <person name="Liep D."/>
            <person name="Gordon J."/>
        </authorList>
    </citation>
    <scope>NUCLEOTIDE SEQUENCE [LARGE SCALE GENOMIC DNA]</scope>
    <source>
        <strain evidence="1 2">ATCC 27758</strain>
    </source>
</reference>
<evidence type="ECO:0000313" key="2">
    <source>
        <dbReference type="Proteomes" id="UP000003793"/>
    </source>
</evidence>
<dbReference type="AlphaFoldDB" id="C0B9T3"/>
<dbReference type="HOGENOM" id="CLU_3097733_0_0_9"/>
<reference evidence="1 2" key="1">
    <citation type="submission" date="2009-02" db="EMBL/GenBank/DDBJ databases">
        <authorList>
            <person name="Fulton L."/>
            <person name="Clifton S."/>
            <person name="Fulton B."/>
            <person name="Xu J."/>
            <person name="Minx P."/>
            <person name="Pepin K.H."/>
            <person name="Johnson M."/>
            <person name="Bhonagiri V."/>
            <person name="Nash W.E."/>
            <person name="Mardis E.R."/>
            <person name="Wilson R.K."/>
        </authorList>
    </citation>
    <scope>NUCLEOTIDE SEQUENCE [LARGE SCALE GENOMIC DNA]</scope>
    <source>
        <strain evidence="1 2">ATCC 27758</strain>
    </source>
</reference>
<sequence length="51" mass="6094">MKIWCFLFYGQSMSDLNPLHPAEAAESSIFWFYDNLIYKIKNEEKENFING</sequence>